<dbReference type="GeneID" id="20230680"/>
<evidence type="ECO:0000313" key="2">
    <source>
        <dbReference type="Proteomes" id="UP000030746"/>
    </source>
</evidence>
<dbReference type="HOGENOM" id="CLU_079654_0_0_1"/>
<accession>V4B5M0</accession>
<sequence>MAEVSKKSFKTKKKTPDNLTCELVFDGGLLSNTRASLVIELIKYFMFERHQIPQPFEHVKRDMKMKEEKIAAGPRTQPTDLQPKRKIKSIIENLEMLFDNLEKSFVLCPEISQIVIILGGTIVSPKETFVIKLPQLSPDADNLVFKTCVKAMFRQIITQDLLCDMKALTPTNMSVLLHAPRECNMEWFIPNHTFKFPVRGRFFTYNCTCKQPVDDRIWFQSPVNVKGFRDPLNIQNMSLMFCINICI</sequence>
<dbReference type="EMBL" id="KB200129">
    <property type="protein sequence ID" value="ESP02826.1"/>
    <property type="molecule type" value="Genomic_DNA"/>
</dbReference>
<dbReference type="RefSeq" id="XP_009046296.1">
    <property type="nucleotide sequence ID" value="XM_009048048.1"/>
</dbReference>
<dbReference type="InterPro" id="IPR053729">
    <property type="entry name" value="MAD2L1BP_domain_sf"/>
</dbReference>
<dbReference type="CTD" id="20230680"/>
<dbReference type="Proteomes" id="UP000030746">
    <property type="component" value="Unassembled WGS sequence"/>
</dbReference>
<keyword evidence="2" id="KW-1185">Reference proteome</keyword>
<dbReference type="OrthoDB" id="6334764at2759"/>
<name>V4B5M0_LOTGI</name>
<dbReference type="GO" id="GO:0005634">
    <property type="term" value="C:nucleus"/>
    <property type="evidence" value="ECO:0007669"/>
    <property type="project" value="InterPro"/>
</dbReference>
<dbReference type="InterPro" id="IPR009511">
    <property type="entry name" value="MAD1/Cdc20-bound-Mad2-bd"/>
</dbReference>
<dbReference type="OMA" id="NNCKKFQ"/>
<dbReference type="Gene3D" id="3.30.900.20">
    <property type="match status" value="1"/>
</dbReference>
<dbReference type="PANTHER" id="PTHR15681">
    <property type="entry name" value="MAD2L1-BINDING PROTEIN"/>
    <property type="match status" value="1"/>
</dbReference>
<dbReference type="Pfam" id="PF06581">
    <property type="entry name" value="p31comet"/>
    <property type="match status" value="1"/>
</dbReference>
<protein>
    <recommendedName>
        <fullName evidence="3">MAD2L1-binding protein</fullName>
    </recommendedName>
</protein>
<organism evidence="1 2">
    <name type="scientific">Lottia gigantea</name>
    <name type="common">Giant owl limpet</name>
    <dbReference type="NCBI Taxonomy" id="225164"/>
    <lineage>
        <taxon>Eukaryota</taxon>
        <taxon>Metazoa</taxon>
        <taxon>Spiralia</taxon>
        <taxon>Lophotrochozoa</taxon>
        <taxon>Mollusca</taxon>
        <taxon>Gastropoda</taxon>
        <taxon>Patellogastropoda</taxon>
        <taxon>Lottioidea</taxon>
        <taxon>Lottiidae</taxon>
        <taxon>Lottia</taxon>
    </lineage>
</organism>
<dbReference type="AlphaFoldDB" id="V4B5M0"/>
<dbReference type="STRING" id="225164.V4B5M0"/>
<dbReference type="KEGG" id="lgi:LOTGIDRAFT_111103"/>
<dbReference type="PANTHER" id="PTHR15681:SF1">
    <property type="entry name" value="MAD2L1-BINDING PROTEIN"/>
    <property type="match status" value="1"/>
</dbReference>
<gene>
    <name evidence="1" type="ORF">LOTGIDRAFT_111103</name>
</gene>
<evidence type="ECO:0000313" key="1">
    <source>
        <dbReference type="EMBL" id="ESP02826.1"/>
    </source>
</evidence>
<evidence type="ECO:0008006" key="3">
    <source>
        <dbReference type="Google" id="ProtNLM"/>
    </source>
</evidence>
<dbReference type="GO" id="GO:0007096">
    <property type="term" value="P:regulation of exit from mitosis"/>
    <property type="evidence" value="ECO:0007669"/>
    <property type="project" value="InterPro"/>
</dbReference>
<reference evidence="1 2" key="1">
    <citation type="journal article" date="2013" name="Nature">
        <title>Insights into bilaterian evolution from three spiralian genomes.</title>
        <authorList>
            <person name="Simakov O."/>
            <person name="Marletaz F."/>
            <person name="Cho S.J."/>
            <person name="Edsinger-Gonzales E."/>
            <person name="Havlak P."/>
            <person name="Hellsten U."/>
            <person name="Kuo D.H."/>
            <person name="Larsson T."/>
            <person name="Lv J."/>
            <person name="Arendt D."/>
            <person name="Savage R."/>
            <person name="Osoegawa K."/>
            <person name="de Jong P."/>
            <person name="Grimwood J."/>
            <person name="Chapman J.A."/>
            <person name="Shapiro H."/>
            <person name="Aerts A."/>
            <person name="Otillar R.P."/>
            <person name="Terry A.Y."/>
            <person name="Boore J.L."/>
            <person name="Grigoriev I.V."/>
            <person name="Lindberg D.R."/>
            <person name="Seaver E.C."/>
            <person name="Weisblat D.A."/>
            <person name="Putnam N.H."/>
            <person name="Rokhsar D.S."/>
        </authorList>
    </citation>
    <scope>NUCLEOTIDE SEQUENCE [LARGE SCALE GENOMIC DNA]</scope>
</reference>
<proteinExistence type="predicted"/>